<feature type="transmembrane region" description="Helical" evidence="2">
    <location>
        <begin position="69"/>
        <end position="86"/>
    </location>
</feature>
<gene>
    <name evidence="4" type="ORF">ATB98_24435</name>
</gene>
<evidence type="ECO:0000259" key="3">
    <source>
        <dbReference type="Pfam" id="PF07885"/>
    </source>
</evidence>
<feature type="compositionally biased region" description="Basic and acidic residues" evidence="1">
    <location>
        <begin position="356"/>
        <end position="366"/>
    </location>
</feature>
<feature type="transmembrane region" description="Helical" evidence="2">
    <location>
        <begin position="92"/>
        <end position="113"/>
    </location>
</feature>
<evidence type="ECO:0000256" key="2">
    <source>
        <dbReference type="SAM" id="Phobius"/>
    </source>
</evidence>
<keyword evidence="5" id="KW-1185">Reference proteome</keyword>
<name>A0A178Y7N4_SINSA</name>
<dbReference type="OrthoDB" id="2974133at2"/>
<dbReference type="AlphaFoldDB" id="A0A178Y7N4"/>
<accession>A0A178Y7N4</accession>
<keyword evidence="2" id="KW-1133">Transmembrane helix</keyword>
<evidence type="ECO:0000256" key="1">
    <source>
        <dbReference type="SAM" id="MobiDB-lite"/>
    </source>
</evidence>
<dbReference type="Gene3D" id="1.10.287.70">
    <property type="match status" value="1"/>
</dbReference>
<feature type="region of interest" description="Disordered" evidence="1">
    <location>
        <begin position="356"/>
        <end position="390"/>
    </location>
</feature>
<reference evidence="4 5" key="1">
    <citation type="submission" date="2015-11" db="EMBL/GenBank/DDBJ databases">
        <title>Ensifer anhuiense sp. nov., an effective nitrogen fixation bacterium with Glycine soja.</title>
        <authorList>
            <person name="Yan H."/>
            <person name="Chen W."/>
        </authorList>
    </citation>
    <scope>NUCLEOTIDE SEQUENCE [LARGE SCALE GENOMIC DNA]</scope>
    <source>
        <strain evidence="4 5">LMG 7837</strain>
    </source>
</reference>
<dbReference type="SUPFAM" id="SSF81324">
    <property type="entry name" value="Voltage-gated potassium channels"/>
    <property type="match status" value="1"/>
</dbReference>
<organism evidence="4 5">
    <name type="scientific">Sinorhizobium saheli</name>
    <dbReference type="NCBI Taxonomy" id="36856"/>
    <lineage>
        <taxon>Bacteria</taxon>
        <taxon>Pseudomonadati</taxon>
        <taxon>Pseudomonadota</taxon>
        <taxon>Alphaproteobacteria</taxon>
        <taxon>Hyphomicrobiales</taxon>
        <taxon>Rhizobiaceae</taxon>
        <taxon>Sinorhizobium/Ensifer group</taxon>
        <taxon>Sinorhizobium</taxon>
    </lineage>
</organism>
<protein>
    <recommendedName>
        <fullName evidence="3">Potassium channel domain-containing protein</fullName>
    </recommendedName>
</protein>
<dbReference type="Pfam" id="PF07885">
    <property type="entry name" value="Ion_trans_2"/>
    <property type="match status" value="1"/>
</dbReference>
<sequence length="390" mass="43486">MHQETNAEQEWDFSPEPKALMTTKVGRFFELWSYEDLLMATLAVLFTSSVYFSVLAGMNHGLKDIDPSFLDALYFSFVTFTSLGYGEYVPQGFGRVVAIVDVVSGLALTALLIGKFASERQSAILVLLHTSDCQRRISGFSLDLQRFNNSIADLDAAAEQKKVLRALRDLQQLMEAISNYLIFNAMQARIVEFGNSAGLSTLYRQLEETFAVCEAVVREANVHGQAPIMNRAFAACGRIRSLLSYMRKLHVRAAGKHGSINSFLLVKARLRKKPFSEPDGAAKAAALLEDRLNEQLAQLSIWKSTTLNPELTEQVFRKFPIGPKESWGKSVHKTIAKDIGVSNSLVAKTINKLIDDGRLPKSEPKMQKKKRESRSQRAEIESDGYPDPVS</sequence>
<comment type="caution">
    <text evidence="4">The sequence shown here is derived from an EMBL/GenBank/DDBJ whole genome shotgun (WGS) entry which is preliminary data.</text>
</comment>
<evidence type="ECO:0000313" key="5">
    <source>
        <dbReference type="Proteomes" id="UP000078507"/>
    </source>
</evidence>
<evidence type="ECO:0000313" key="4">
    <source>
        <dbReference type="EMBL" id="OAP43538.1"/>
    </source>
</evidence>
<keyword evidence="2" id="KW-0812">Transmembrane</keyword>
<dbReference type="EMBL" id="LNQB01000077">
    <property type="protein sequence ID" value="OAP43538.1"/>
    <property type="molecule type" value="Genomic_DNA"/>
</dbReference>
<feature type="transmembrane region" description="Helical" evidence="2">
    <location>
        <begin position="37"/>
        <end position="57"/>
    </location>
</feature>
<keyword evidence="2" id="KW-0472">Membrane</keyword>
<dbReference type="Proteomes" id="UP000078507">
    <property type="component" value="Unassembled WGS sequence"/>
</dbReference>
<feature type="domain" description="Potassium channel" evidence="3">
    <location>
        <begin position="41"/>
        <end position="118"/>
    </location>
</feature>
<dbReference type="InterPro" id="IPR013099">
    <property type="entry name" value="K_chnl_dom"/>
</dbReference>
<proteinExistence type="predicted"/>
<dbReference type="STRING" id="36856.ATB98_24435"/>